<gene>
    <name evidence="2" type="ORF">BU16DRAFT_105460</name>
</gene>
<feature type="compositionally biased region" description="Basic and acidic residues" evidence="1">
    <location>
        <begin position="78"/>
        <end position="87"/>
    </location>
</feature>
<dbReference type="OrthoDB" id="10677097at2759"/>
<evidence type="ECO:0000313" key="2">
    <source>
        <dbReference type="EMBL" id="KAF2492163.1"/>
    </source>
</evidence>
<feature type="compositionally biased region" description="Acidic residues" evidence="1">
    <location>
        <begin position="487"/>
        <end position="502"/>
    </location>
</feature>
<name>A0A6A6QKF1_9PEZI</name>
<evidence type="ECO:0000313" key="3">
    <source>
        <dbReference type="Proteomes" id="UP000799750"/>
    </source>
</evidence>
<dbReference type="AlphaFoldDB" id="A0A6A6QKF1"/>
<evidence type="ECO:0000256" key="1">
    <source>
        <dbReference type="SAM" id="MobiDB-lite"/>
    </source>
</evidence>
<organism evidence="2 3">
    <name type="scientific">Lophium mytilinum</name>
    <dbReference type="NCBI Taxonomy" id="390894"/>
    <lineage>
        <taxon>Eukaryota</taxon>
        <taxon>Fungi</taxon>
        <taxon>Dikarya</taxon>
        <taxon>Ascomycota</taxon>
        <taxon>Pezizomycotina</taxon>
        <taxon>Dothideomycetes</taxon>
        <taxon>Pleosporomycetidae</taxon>
        <taxon>Mytilinidiales</taxon>
        <taxon>Mytilinidiaceae</taxon>
        <taxon>Lophium</taxon>
    </lineage>
</organism>
<dbReference type="EMBL" id="MU004194">
    <property type="protein sequence ID" value="KAF2492163.1"/>
    <property type="molecule type" value="Genomic_DNA"/>
</dbReference>
<sequence length="529" mass="59093">MADRPKRVVQKPQRYIDEISKDRGSATPKPVKQTKRKRGPTKGIQHPKNLQSLGSAPLGQALLTTADEPEAKRPRRSGTKDASETKKKNPTAKPRKASLSTAKETGRLSLIVKLKVPSLKAAKPTGESSVSGEPKVTGDDDSRVSNTGREGSSAVANHGKLAAKLTGLRRDSVQSLKPLRLGHTDAVPYAATGVKPPRDTVSPHPSSASNYAPKYNPESFDPTVTPRQKEPPSFISTHVDAILEPTTPVQLSSREDYDTDQDTPVSSVEKEHHDIILLDDAYTPDEDRGETPIGSLPRATDSPYLFDETDFAEDESHGLKLSGNSPTRARNTLILNLRAERDLINIQRKKIERDMEVREFIRQNPKWDRWGFYENQKEMEKKGAVGAADGPKWDVNSKEYKSIYDVNPGTYDMSVTFMDRPRDLTIIRRELSYAKVRYRYNWAYLAKSFRDELPIVTIGFEAEIVDMIEAVGFPKKLCDDVDGDVEVVEDSSSDDDDEEEDSSSPIPMDLDGESDEPYVFKYWAEDDEE</sequence>
<feature type="region of interest" description="Disordered" evidence="1">
    <location>
        <begin position="487"/>
        <end position="515"/>
    </location>
</feature>
<protein>
    <submittedName>
        <fullName evidence="2">Uncharacterized protein</fullName>
    </submittedName>
</protein>
<feature type="compositionally biased region" description="Basic and acidic residues" evidence="1">
    <location>
        <begin position="14"/>
        <end position="24"/>
    </location>
</feature>
<keyword evidence="3" id="KW-1185">Reference proteome</keyword>
<reference evidence="2" key="1">
    <citation type="journal article" date="2020" name="Stud. Mycol.">
        <title>101 Dothideomycetes genomes: a test case for predicting lifestyles and emergence of pathogens.</title>
        <authorList>
            <person name="Haridas S."/>
            <person name="Albert R."/>
            <person name="Binder M."/>
            <person name="Bloem J."/>
            <person name="Labutti K."/>
            <person name="Salamov A."/>
            <person name="Andreopoulos B."/>
            <person name="Baker S."/>
            <person name="Barry K."/>
            <person name="Bills G."/>
            <person name="Bluhm B."/>
            <person name="Cannon C."/>
            <person name="Castanera R."/>
            <person name="Culley D."/>
            <person name="Daum C."/>
            <person name="Ezra D."/>
            <person name="Gonzalez J."/>
            <person name="Henrissat B."/>
            <person name="Kuo A."/>
            <person name="Liang C."/>
            <person name="Lipzen A."/>
            <person name="Lutzoni F."/>
            <person name="Magnuson J."/>
            <person name="Mondo S."/>
            <person name="Nolan M."/>
            <person name="Ohm R."/>
            <person name="Pangilinan J."/>
            <person name="Park H.-J."/>
            <person name="Ramirez L."/>
            <person name="Alfaro M."/>
            <person name="Sun H."/>
            <person name="Tritt A."/>
            <person name="Yoshinaga Y."/>
            <person name="Zwiers L.-H."/>
            <person name="Turgeon B."/>
            <person name="Goodwin S."/>
            <person name="Spatafora J."/>
            <person name="Crous P."/>
            <person name="Grigoriev I."/>
        </authorList>
    </citation>
    <scope>NUCLEOTIDE SEQUENCE</scope>
    <source>
        <strain evidence="2">CBS 269.34</strain>
    </source>
</reference>
<proteinExistence type="predicted"/>
<feature type="region of interest" description="Disordered" evidence="1">
    <location>
        <begin position="283"/>
        <end position="302"/>
    </location>
</feature>
<feature type="region of interest" description="Disordered" evidence="1">
    <location>
        <begin position="1"/>
        <end position="232"/>
    </location>
</feature>
<dbReference type="Proteomes" id="UP000799750">
    <property type="component" value="Unassembled WGS sequence"/>
</dbReference>
<feature type="region of interest" description="Disordered" evidence="1">
    <location>
        <begin position="247"/>
        <end position="270"/>
    </location>
</feature>
<accession>A0A6A6QKF1</accession>